<sequence>MLPPLNPLYPFRPQTLASNPKQNTITPVTRSRVWQWQHLLETLLQQSSYKSHIPAKIRAVVSKDVSSLVNEDSGEFQEVAEKVIHVYGIPFQQDSATAELLKLVQTKISNQIIGLKTEQYLNIGLSSDI</sequence>
<keyword evidence="2" id="KW-1185">Reference proteome</keyword>
<dbReference type="InParanoid" id="A0A3Q7ERW8"/>
<organism evidence="1">
    <name type="scientific">Solanum lycopersicum</name>
    <name type="common">Tomato</name>
    <name type="synonym">Lycopersicon esculentum</name>
    <dbReference type="NCBI Taxonomy" id="4081"/>
    <lineage>
        <taxon>Eukaryota</taxon>
        <taxon>Viridiplantae</taxon>
        <taxon>Streptophyta</taxon>
        <taxon>Embryophyta</taxon>
        <taxon>Tracheophyta</taxon>
        <taxon>Spermatophyta</taxon>
        <taxon>Magnoliopsida</taxon>
        <taxon>eudicotyledons</taxon>
        <taxon>Gunneridae</taxon>
        <taxon>Pentapetalae</taxon>
        <taxon>asterids</taxon>
        <taxon>lamiids</taxon>
        <taxon>Solanales</taxon>
        <taxon>Solanaceae</taxon>
        <taxon>Solanoideae</taxon>
        <taxon>Solaneae</taxon>
        <taxon>Solanum</taxon>
        <taxon>Solanum subgen. Lycopersicon</taxon>
    </lineage>
</organism>
<evidence type="ECO:0000313" key="1">
    <source>
        <dbReference type="EnsemblPlants" id="Solyc01g107277.1.1"/>
    </source>
</evidence>
<dbReference type="AlphaFoldDB" id="A0A3Q7ERW8"/>
<protein>
    <submittedName>
        <fullName evidence="1">Uncharacterized protein</fullName>
    </submittedName>
</protein>
<reference evidence="1" key="1">
    <citation type="journal article" date="2012" name="Nature">
        <title>The tomato genome sequence provides insights into fleshy fruit evolution.</title>
        <authorList>
            <consortium name="Tomato Genome Consortium"/>
        </authorList>
    </citation>
    <scope>NUCLEOTIDE SEQUENCE [LARGE SCALE GENOMIC DNA]</scope>
    <source>
        <strain evidence="1">cv. Heinz 1706</strain>
    </source>
</reference>
<proteinExistence type="predicted"/>
<dbReference type="EnsemblPlants" id="Solyc01g107277.1.1">
    <property type="protein sequence ID" value="Solyc01g107277.1.1"/>
    <property type="gene ID" value="Solyc01g107277.1"/>
</dbReference>
<reference evidence="1" key="2">
    <citation type="submission" date="2019-01" db="UniProtKB">
        <authorList>
            <consortium name="EnsemblPlants"/>
        </authorList>
    </citation>
    <scope>IDENTIFICATION</scope>
    <source>
        <strain evidence="1">cv. Heinz 1706</strain>
    </source>
</reference>
<dbReference type="Gramene" id="Solyc01g107277.1.1">
    <property type="protein sequence ID" value="Solyc01g107277.1.1"/>
    <property type="gene ID" value="Solyc01g107277.1"/>
</dbReference>
<evidence type="ECO:0000313" key="2">
    <source>
        <dbReference type="Proteomes" id="UP000004994"/>
    </source>
</evidence>
<dbReference type="STRING" id="4081.A0A3Q7ERW8"/>
<name>A0A3Q7ERW8_SOLLC</name>
<accession>A0A3Q7ERW8</accession>
<dbReference type="Proteomes" id="UP000004994">
    <property type="component" value="Chromosome 1"/>
</dbReference>